<name>A0A1F7XAS2_9BACT</name>
<dbReference type="Proteomes" id="UP000177053">
    <property type="component" value="Unassembled WGS sequence"/>
</dbReference>
<reference evidence="1 2" key="1">
    <citation type="journal article" date="2016" name="Nat. Commun.">
        <title>Thousands of microbial genomes shed light on interconnected biogeochemical processes in an aquifer system.</title>
        <authorList>
            <person name="Anantharaman K."/>
            <person name="Brown C.T."/>
            <person name="Hug L.A."/>
            <person name="Sharon I."/>
            <person name="Castelle C.J."/>
            <person name="Probst A.J."/>
            <person name="Thomas B.C."/>
            <person name="Singh A."/>
            <person name="Wilkins M.J."/>
            <person name="Karaoz U."/>
            <person name="Brodie E.L."/>
            <person name="Williams K.H."/>
            <person name="Hubbard S.S."/>
            <person name="Banfield J.F."/>
        </authorList>
    </citation>
    <scope>NUCLEOTIDE SEQUENCE [LARGE SCALE GENOMIC DNA]</scope>
</reference>
<organism evidence="1 2">
    <name type="scientific">Candidatus Woesebacteria bacterium RBG_16_34_12</name>
    <dbReference type="NCBI Taxonomy" id="1802480"/>
    <lineage>
        <taxon>Bacteria</taxon>
        <taxon>Candidatus Woeseibacteriota</taxon>
    </lineage>
</organism>
<accession>A0A1F7XAS2</accession>
<sequence length="195" mass="21772">MSERIRRSFQKIDEATTIAEARILGPIARFFGLRVQLSRSQEERIQFLTNYFKEIIKRDGGIKDIKAVLGGDDGDLYEISKALVRSGVIRSPEISRIKINKVPVGPAPEEVRNSWLGAELLAVKLPSGSGPEFDFVNKRDIPARDAYAVLSKPAIETLKEKSPAAASWFEKNLPNDIWILTFGSDEVEVMPLTSE</sequence>
<gene>
    <name evidence="1" type="ORF">A2Z22_00415</name>
</gene>
<evidence type="ECO:0000313" key="2">
    <source>
        <dbReference type="Proteomes" id="UP000177053"/>
    </source>
</evidence>
<dbReference type="AlphaFoldDB" id="A0A1F7XAS2"/>
<dbReference type="EMBL" id="MGFS01000016">
    <property type="protein sequence ID" value="OGM11498.1"/>
    <property type="molecule type" value="Genomic_DNA"/>
</dbReference>
<protein>
    <submittedName>
        <fullName evidence="1">Uncharacterized protein</fullName>
    </submittedName>
</protein>
<evidence type="ECO:0000313" key="1">
    <source>
        <dbReference type="EMBL" id="OGM11498.1"/>
    </source>
</evidence>
<comment type="caution">
    <text evidence="1">The sequence shown here is derived from an EMBL/GenBank/DDBJ whole genome shotgun (WGS) entry which is preliminary data.</text>
</comment>
<proteinExistence type="predicted"/>